<dbReference type="AlphaFoldDB" id="A0A931N673"/>
<evidence type="ECO:0000313" key="1">
    <source>
        <dbReference type="EMBL" id="MBH0779393.1"/>
    </source>
</evidence>
<dbReference type="EMBL" id="JADMLG010000010">
    <property type="protein sequence ID" value="MBH0779393.1"/>
    <property type="molecule type" value="Genomic_DNA"/>
</dbReference>
<dbReference type="Proteomes" id="UP000655751">
    <property type="component" value="Unassembled WGS sequence"/>
</dbReference>
<name>A0A931N673_9NOCA</name>
<comment type="caution">
    <text evidence="1">The sequence shown here is derived from an EMBL/GenBank/DDBJ whole genome shotgun (WGS) entry which is preliminary data.</text>
</comment>
<evidence type="ECO:0000313" key="2">
    <source>
        <dbReference type="Proteomes" id="UP000655751"/>
    </source>
</evidence>
<proteinExistence type="predicted"/>
<sequence>MALDEVIYRRYSAYSDADRPAALTSLYGAIGHGRSQMIAEDPFKARRLHRLMAASPDERVQRQANAYSLELLRYDQTSPDSHPFATILDNVLPHPEPEGEYWDRVKIGFNLEGLGVEESAFLGEIIYEQFFDFDAPEEQNWLLQIFSEQSDVDINKLIVNNIGKARELLHGMATSDIIARKLFVPFKLESLLRREHEIEDYEAVSVTANHMMGLHTFIHTRHFSDSEGPRHAIYNAVDGNYLKSDIEQRFNQHLEELDY</sequence>
<reference evidence="1" key="1">
    <citation type="submission" date="2020-11" db="EMBL/GenBank/DDBJ databases">
        <title>Nocardia NEAU-351.nov., a novel actinomycete isolated from the cow dung.</title>
        <authorList>
            <person name="Zhang X."/>
        </authorList>
    </citation>
    <scope>NUCLEOTIDE SEQUENCE</scope>
    <source>
        <strain evidence="1">NEAU-351</strain>
    </source>
</reference>
<dbReference type="RefSeq" id="WP_196151700.1">
    <property type="nucleotide sequence ID" value="NZ_JADMLG010000010.1"/>
</dbReference>
<protein>
    <submittedName>
        <fullName evidence="1">Uncharacterized protein</fullName>
    </submittedName>
</protein>
<organism evidence="1 2">
    <name type="scientific">Nocardia bovistercoris</name>
    <dbReference type="NCBI Taxonomy" id="2785916"/>
    <lineage>
        <taxon>Bacteria</taxon>
        <taxon>Bacillati</taxon>
        <taxon>Actinomycetota</taxon>
        <taxon>Actinomycetes</taxon>
        <taxon>Mycobacteriales</taxon>
        <taxon>Nocardiaceae</taxon>
        <taxon>Nocardia</taxon>
    </lineage>
</organism>
<accession>A0A931N673</accession>
<keyword evidence="2" id="KW-1185">Reference proteome</keyword>
<gene>
    <name evidence="1" type="ORF">IT779_24300</name>
</gene>